<organism evidence="2 3">
    <name type="scientific">Mucilaginibacter conchicola</name>
    <dbReference type="NCBI Taxonomy" id="2303333"/>
    <lineage>
        <taxon>Bacteria</taxon>
        <taxon>Pseudomonadati</taxon>
        <taxon>Bacteroidota</taxon>
        <taxon>Sphingobacteriia</taxon>
        <taxon>Sphingobacteriales</taxon>
        <taxon>Sphingobacteriaceae</taxon>
        <taxon>Mucilaginibacter</taxon>
    </lineage>
</organism>
<evidence type="ECO:0008006" key="4">
    <source>
        <dbReference type="Google" id="ProtNLM"/>
    </source>
</evidence>
<feature type="signal peptide" evidence="1">
    <location>
        <begin position="1"/>
        <end position="20"/>
    </location>
</feature>
<dbReference type="EMBL" id="QWDC01000002">
    <property type="protein sequence ID" value="RFZ92787.1"/>
    <property type="molecule type" value="Genomic_DNA"/>
</dbReference>
<sequence length="188" mass="21728">MKRILFLIVSISAFIVNAKAQMLTNEQIADRVRQSIRKNYKPDTAELLKVCKQALVFVKFEVNKQGIINNITFSNDSTKFVEDALRTAVKALQNDRPLMNTLKKLNKAVVQPFVYSYLHSCSFPSLKQDTVSNDEARMFATKISRVFMHRNIIQQTLLNMINFNGKDQKVIDCLLLKPYDDYFIDMSH</sequence>
<evidence type="ECO:0000313" key="2">
    <source>
        <dbReference type="EMBL" id="RFZ92787.1"/>
    </source>
</evidence>
<feature type="chain" id="PRO_5016887170" description="TonB C-terminal domain-containing protein" evidence="1">
    <location>
        <begin position="21"/>
        <end position="188"/>
    </location>
</feature>
<keyword evidence="1" id="KW-0732">Signal</keyword>
<gene>
    <name evidence="2" type="ORF">D0C36_15430</name>
</gene>
<proteinExistence type="predicted"/>
<keyword evidence="3" id="KW-1185">Reference proteome</keyword>
<reference evidence="2 3" key="1">
    <citation type="submission" date="2018-08" db="EMBL/GenBank/DDBJ databases">
        <title>Mucilaginibacter sp. MYSH2.</title>
        <authorList>
            <person name="Seo T."/>
        </authorList>
    </citation>
    <scope>NUCLEOTIDE SEQUENCE [LARGE SCALE GENOMIC DNA]</scope>
    <source>
        <strain evidence="2 3">MYSH2</strain>
    </source>
</reference>
<protein>
    <recommendedName>
        <fullName evidence="4">TonB C-terminal domain-containing protein</fullName>
    </recommendedName>
</protein>
<dbReference type="AlphaFoldDB" id="A0A372NVY5"/>
<dbReference type="Proteomes" id="UP000264217">
    <property type="component" value="Unassembled WGS sequence"/>
</dbReference>
<accession>A0A372NVY5</accession>
<comment type="caution">
    <text evidence="2">The sequence shown here is derived from an EMBL/GenBank/DDBJ whole genome shotgun (WGS) entry which is preliminary data.</text>
</comment>
<dbReference type="OrthoDB" id="797630at2"/>
<evidence type="ECO:0000256" key="1">
    <source>
        <dbReference type="SAM" id="SignalP"/>
    </source>
</evidence>
<dbReference type="RefSeq" id="WP_117392495.1">
    <property type="nucleotide sequence ID" value="NZ_QWDC01000002.1"/>
</dbReference>
<evidence type="ECO:0000313" key="3">
    <source>
        <dbReference type="Proteomes" id="UP000264217"/>
    </source>
</evidence>
<name>A0A372NVY5_9SPHI</name>